<dbReference type="Proteomes" id="UP000501802">
    <property type="component" value="Chromosome"/>
</dbReference>
<reference evidence="1 2" key="1">
    <citation type="submission" date="2020-03" db="EMBL/GenBank/DDBJ databases">
        <authorList>
            <person name="Kim M.K."/>
        </authorList>
    </citation>
    <scope>NUCLEOTIDE SEQUENCE [LARGE SCALE GENOMIC DNA]</scope>
    <source>
        <strain evidence="1 2">BT328</strain>
    </source>
</reference>
<accession>A0A6G9AH13</accession>
<evidence type="ECO:0000313" key="1">
    <source>
        <dbReference type="EMBL" id="QIP11728.1"/>
    </source>
</evidence>
<dbReference type="EMBL" id="CP050063">
    <property type="protein sequence ID" value="QIP11728.1"/>
    <property type="molecule type" value="Genomic_DNA"/>
</dbReference>
<dbReference type="AlphaFoldDB" id="A0A6G9AH13"/>
<evidence type="ECO:0000313" key="2">
    <source>
        <dbReference type="Proteomes" id="UP000501802"/>
    </source>
</evidence>
<protein>
    <submittedName>
        <fullName evidence="1">Uncharacterized protein</fullName>
    </submittedName>
</protein>
<dbReference type="PROSITE" id="PS51257">
    <property type="entry name" value="PROKAR_LIPOPROTEIN"/>
    <property type="match status" value="1"/>
</dbReference>
<proteinExistence type="predicted"/>
<dbReference type="RefSeq" id="WP_167205191.1">
    <property type="nucleotide sequence ID" value="NZ_CP050063.1"/>
</dbReference>
<keyword evidence="2" id="KW-1185">Reference proteome</keyword>
<gene>
    <name evidence="1" type="ORF">G8759_03340</name>
</gene>
<name>A0A6G9AH13_9BACT</name>
<sequence>MKLYWAAFLVYIVLSCSAMVSYGQQNADFRKIRWGFTPKQVRETETAKPSIKRDKILYTRIPLADRTVGLEYEFNGDSLLSASYYYYMTASITKEDVIAASVDFEAFLTEKYGPGKASFLGDIRNVIWLTPRTQITLSVGNVDKGWSVEVQYLCRVCVADPSKASTSTKEEFKPLKDVKDF</sequence>
<organism evidence="1 2">
    <name type="scientific">Spirosoma aureum</name>
    <dbReference type="NCBI Taxonomy" id="2692134"/>
    <lineage>
        <taxon>Bacteria</taxon>
        <taxon>Pseudomonadati</taxon>
        <taxon>Bacteroidota</taxon>
        <taxon>Cytophagia</taxon>
        <taxon>Cytophagales</taxon>
        <taxon>Cytophagaceae</taxon>
        <taxon>Spirosoma</taxon>
    </lineage>
</organism>
<dbReference type="KEGG" id="spib:G8759_03340"/>